<organism evidence="1 2">
    <name type="scientific">Dyella lutea</name>
    <dbReference type="NCBI Taxonomy" id="2950441"/>
    <lineage>
        <taxon>Bacteria</taxon>
        <taxon>Pseudomonadati</taxon>
        <taxon>Pseudomonadota</taxon>
        <taxon>Gammaproteobacteria</taxon>
        <taxon>Lysobacterales</taxon>
        <taxon>Rhodanobacteraceae</taxon>
        <taxon>Dyella</taxon>
    </lineage>
</organism>
<dbReference type="EMBL" id="JAMZEK010000004">
    <property type="protein sequence ID" value="MCP1375735.1"/>
    <property type="molecule type" value="Genomic_DNA"/>
</dbReference>
<accession>A0ABT1FED0</accession>
<dbReference type="RefSeq" id="WP_253568492.1">
    <property type="nucleotide sequence ID" value="NZ_JAMZEK010000004.1"/>
</dbReference>
<dbReference type="PROSITE" id="PS51257">
    <property type="entry name" value="PROKAR_LIPOPROTEIN"/>
    <property type="match status" value="1"/>
</dbReference>
<dbReference type="Proteomes" id="UP001204615">
    <property type="component" value="Unassembled WGS sequence"/>
</dbReference>
<keyword evidence="2" id="KW-1185">Reference proteome</keyword>
<evidence type="ECO:0000313" key="1">
    <source>
        <dbReference type="EMBL" id="MCP1375735.1"/>
    </source>
</evidence>
<gene>
    <name evidence="1" type="ORF">NC595_16935</name>
</gene>
<dbReference type="InterPro" id="IPR024447">
    <property type="entry name" value="YXWGXW_rpt"/>
</dbReference>
<proteinExistence type="predicted"/>
<name>A0ABT1FED0_9GAMM</name>
<sequence length="55" mass="6091">MRRFASRLLISTALLGASALLAGCIVVPARGHARVWIPGYWAAPHVWVSGHWRVR</sequence>
<comment type="caution">
    <text evidence="1">The sequence shown here is derived from an EMBL/GenBank/DDBJ whole genome shotgun (WGS) entry which is preliminary data.</text>
</comment>
<dbReference type="Pfam" id="PF12779">
    <property type="entry name" value="WXXGXW"/>
    <property type="match status" value="1"/>
</dbReference>
<protein>
    <recommendedName>
        <fullName evidence="3">YXWGXW repeat-containing protein</fullName>
    </recommendedName>
</protein>
<evidence type="ECO:0008006" key="3">
    <source>
        <dbReference type="Google" id="ProtNLM"/>
    </source>
</evidence>
<reference evidence="1 2" key="1">
    <citation type="submission" date="2022-06" db="EMBL/GenBank/DDBJ databases">
        <title>Dyella sp. Sa strain:Sa Genome sequencing.</title>
        <authorList>
            <person name="Park S."/>
        </authorList>
    </citation>
    <scope>NUCLEOTIDE SEQUENCE [LARGE SCALE GENOMIC DNA]</scope>
    <source>
        <strain evidence="1 2">Sa</strain>
    </source>
</reference>
<evidence type="ECO:0000313" key="2">
    <source>
        <dbReference type="Proteomes" id="UP001204615"/>
    </source>
</evidence>